<dbReference type="PANTHER" id="PTHR30386">
    <property type="entry name" value="MEMBRANE FUSION SUBUNIT OF EMRAB-TOLC MULTIDRUG EFFLUX PUMP"/>
    <property type="match status" value="1"/>
</dbReference>
<dbReference type="InterPro" id="IPR058982">
    <property type="entry name" value="Beta-barrel_AprE"/>
</dbReference>
<evidence type="ECO:0000313" key="13">
    <source>
        <dbReference type="EMBL" id="SHH21238.1"/>
    </source>
</evidence>
<dbReference type="InterPro" id="IPR050739">
    <property type="entry name" value="MFP"/>
</dbReference>
<sequence>MDLKPTERAARGADKSFGIRSRVAMAAVLAIALIGGCGGWAVHAELTGAVIAQGKVAVRKQVKLIQHRDGGIVGEILVANGDAVKAGDVLVRLDETQTKAELGVLKGQRAELEGRRARHVAERDGATAIRFDSRFEHDPFTAEIARGEIRLFNENVAVREARRDQLSLQIAQFEEQVRGLTAQQEANASERKMVKDDLERLTPLYNKGFIEIGKIRTMERDLVKLDGLKGEIDANIARVKGQISESRIKIIELDQQARTDGQRDLREVDGKLAELQERIVASLDRLSRMVIRSPIAGTVNELAVNSVNGVIGPKDTLMSIVPESADLVVEAKLSPTDIDQAVAGQPARLRFSAFNQRTTPEVSGIVETIGAAATLDQATGQTYYLSTIAIAGGQRQVAGKPIVPGMPVEIFLTTGDRTALSYLIKPFADQMMKSFREE</sequence>
<comment type="similarity">
    <text evidence="2 9">Belongs to the membrane fusion protein (MFP) (TC 8.A.1) family.</text>
</comment>
<dbReference type="Pfam" id="PF26002">
    <property type="entry name" value="Beta-barrel_AprE"/>
    <property type="match status" value="1"/>
</dbReference>
<dbReference type="Proteomes" id="UP000189796">
    <property type="component" value="Chromosome I"/>
</dbReference>
<evidence type="ECO:0000256" key="4">
    <source>
        <dbReference type="ARBA" id="ARBA00022475"/>
    </source>
</evidence>
<evidence type="ECO:0000256" key="10">
    <source>
        <dbReference type="SAM" id="Coils"/>
    </source>
</evidence>
<dbReference type="Gene3D" id="2.40.50.100">
    <property type="match status" value="1"/>
</dbReference>
<keyword evidence="3 9" id="KW-0813">Transport</keyword>
<dbReference type="OrthoDB" id="9810980at2"/>
<evidence type="ECO:0000313" key="14">
    <source>
        <dbReference type="Proteomes" id="UP000189796"/>
    </source>
</evidence>
<evidence type="ECO:0000256" key="8">
    <source>
        <dbReference type="ARBA" id="ARBA00023136"/>
    </source>
</evidence>
<proteinExistence type="inferred from homology"/>
<dbReference type="AlphaFoldDB" id="A0A1M5R4Z1"/>
<dbReference type="Pfam" id="PF25994">
    <property type="entry name" value="HH_AprE"/>
    <property type="match status" value="1"/>
</dbReference>
<name>A0A1M5R4Z1_9BRAD</name>
<accession>A0A1M5R4Z1</accession>
<evidence type="ECO:0000256" key="1">
    <source>
        <dbReference type="ARBA" id="ARBA00004377"/>
    </source>
</evidence>
<keyword evidence="6 9" id="KW-0812">Transmembrane</keyword>
<dbReference type="GO" id="GO:0015031">
    <property type="term" value="P:protein transport"/>
    <property type="evidence" value="ECO:0007669"/>
    <property type="project" value="InterPro"/>
</dbReference>
<dbReference type="EMBL" id="LT670817">
    <property type="protein sequence ID" value="SHH21238.1"/>
    <property type="molecule type" value="Genomic_DNA"/>
</dbReference>
<evidence type="ECO:0000256" key="6">
    <source>
        <dbReference type="ARBA" id="ARBA00022692"/>
    </source>
</evidence>
<dbReference type="PANTHER" id="PTHR30386:SF17">
    <property type="entry name" value="ALKALINE PROTEASE SECRETION PROTEIN APRE"/>
    <property type="match status" value="1"/>
</dbReference>
<dbReference type="SUPFAM" id="SSF111369">
    <property type="entry name" value="HlyD-like secretion proteins"/>
    <property type="match status" value="1"/>
</dbReference>
<keyword evidence="5 9" id="KW-0997">Cell inner membrane</keyword>
<feature type="domain" description="AprE-like beta-barrel" evidence="12">
    <location>
        <begin position="327"/>
        <end position="415"/>
    </location>
</feature>
<evidence type="ECO:0000256" key="7">
    <source>
        <dbReference type="ARBA" id="ARBA00022989"/>
    </source>
</evidence>
<evidence type="ECO:0000259" key="11">
    <source>
        <dbReference type="Pfam" id="PF25994"/>
    </source>
</evidence>
<protein>
    <recommendedName>
        <fullName evidence="9">Membrane fusion protein (MFP) family protein</fullName>
    </recommendedName>
</protein>
<dbReference type="GO" id="GO:0005886">
    <property type="term" value="C:plasma membrane"/>
    <property type="evidence" value="ECO:0007669"/>
    <property type="project" value="UniProtKB-SubCell"/>
</dbReference>
<reference evidence="13 14" key="1">
    <citation type="submission" date="2016-11" db="EMBL/GenBank/DDBJ databases">
        <authorList>
            <person name="Jaros S."/>
            <person name="Januszkiewicz K."/>
            <person name="Wedrychowicz H."/>
        </authorList>
    </citation>
    <scope>NUCLEOTIDE SEQUENCE [LARGE SCALE GENOMIC DNA]</scope>
    <source>
        <strain evidence="13 14">GAS138</strain>
    </source>
</reference>
<feature type="domain" description="AprE-like long alpha-helical hairpin" evidence="11">
    <location>
        <begin position="99"/>
        <end position="284"/>
    </location>
</feature>
<keyword evidence="4 9" id="KW-1003">Cell membrane</keyword>
<organism evidence="13 14">
    <name type="scientific">Bradyrhizobium erythrophlei</name>
    <dbReference type="NCBI Taxonomy" id="1437360"/>
    <lineage>
        <taxon>Bacteria</taxon>
        <taxon>Pseudomonadati</taxon>
        <taxon>Pseudomonadota</taxon>
        <taxon>Alphaproteobacteria</taxon>
        <taxon>Hyphomicrobiales</taxon>
        <taxon>Nitrobacteraceae</taxon>
        <taxon>Bradyrhizobium</taxon>
    </lineage>
</organism>
<dbReference type="InterPro" id="IPR058781">
    <property type="entry name" value="HH_AprE-like"/>
</dbReference>
<gene>
    <name evidence="13" type="ORF">SAMN05443248_4080</name>
</gene>
<dbReference type="RefSeq" id="WP_079602944.1">
    <property type="nucleotide sequence ID" value="NZ_LT670817.1"/>
</dbReference>
<feature type="transmembrane region" description="Helical" evidence="9">
    <location>
        <begin position="21"/>
        <end position="42"/>
    </location>
</feature>
<keyword evidence="7 9" id="KW-1133">Transmembrane helix</keyword>
<dbReference type="Gene3D" id="2.40.30.170">
    <property type="match status" value="1"/>
</dbReference>
<dbReference type="InterPro" id="IPR010129">
    <property type="entry name" value="T1SS_HlyD"/>
</dbReference>
<evidence type="ECO:0000256" key="2">
    <source>
        <dbReference type="ARBA" id="ARBA00009477"/>
    </source>
</evidence>
<evidence type="ECO:0000259" key="12">
    <source>
        <dbReference type="Pfam" id="PF26002"/>
    </source>
</evidence>
<evidence type="ECO:0000256" key="9">
    <source>
        <dbReference type="RuleBase" id="RU365093"/>
    </source>
</evidence>
<keyword evidence="8 9" id="KW-0472">Membrane</keyword>
<keyword evidence="10" id="KW-0175">Coiled coil</keyword>
<evidence type="ECO:0000256" key="3">
    <source>
        <dbReference type="ARBA" id="ARBA00022448"/>
    </source>
</evidence>
<dbReference type="PRINTS" id="PR01490">
    <property type="entry name" value="RTXTOXIND"/>
</dbReference>
<evidence type="ECO:0000256" key="5">
    <source>
        <dbReference type="ARBA" id="ARBA00022519"/>
    </source>
</evidence>
<dbReference type="NCBIfam" id="TIGR01843">
    <property type="entry name" value="type_I_hlyD"/>
    <property type="match status" value="1"/>
</dbReference>
<comment type="subcellular location">
    <subcellularLocation>
        <location evidence="1 9">Cell inner membrane</location>
        <topology evidence="1 9">Single-pass membrane protein</topology>
    </subcellularLocation>
</comment>
<feature type="coiled-coil region" evidence="10">
    <location>
        <begin position="156"/>
        <end position="183"/>
    </location>
</feature>